<reference evidence="1 2" key="1">
    <citation type="journal article" date="2019" name="Int. J. Syst. Evol. Microbiol.">
        <title>The Global Catalogue of Microorganisms (GCM) 10K type strain sequencing project: providing services to taxonomists for standard genome sequencing and annotation.</title>
        <authorList>
            <consortium name="The Broad Institute Genomics Platform"/>
            <consortium name="The Broad Institute Genome Sequencing Center for Infectious Disease"/>
            <person name="Wu L."/>
            <person name="Ma J."/>
        </authorList>
    </citation>
    <scope>NUCLEOTIDE SEQUENCE [LARGE SCALE GENOMIC DNA]</scope>
    <source>
        <strain evidence="1 2">JCM 16331</strain>
    </source>
</reference>
<comment type="caution">
    <text evidence="1">The sequence shown here is derived from an EMBL/GenBank/DDBJ whole genome shotgun (WGS) entry which is preliminary data.</text>
</comment>
<dbReference type="AlphaFoldDB" id="A0A830GF96"/>
<dbReference type="OrthoDB" id="268098at2157"/>
<protein>
    <submittedName>
        <fullName evidence="1">Uncharacterized protein</fullName>
    </submittedName>
</protein>
<proteinExistence type="predicted"/>
<dbReference type="PROSITE" id="PS51318">
    <property type="entry name" value="TAT"/>
    <property type="match status" value="1"/>
</dbReference>
<name>A0A830GF96_9EURY</name>
<keyword evidence="2" id="KW-1185">Reference proteome</keyword>
<gene>
    <name evidence="1" type="ORF">GCM10009021_24690</name>
</gene>
<accession>A0A830GF96</accession>
<dbReference type="RefSeq" id="WP_188879311.1">
    <property type="nucleotide sequence ID" value="NZ_BMOQ01000006.1"/>
</dbReference>
<dbReference type="Proteomes" id="UP000608850">
    <property type="component" value="Unassembled WGS sequence"/>
</dbReference>
<evidence type="ECO:0000313" key="2">
    <source>
        <dbReference type="Proteomes" id="UP000608850"/>
    </source>
</evidence>
<organism evidence="1 2">
    <name type="scientific">Halarchaeum nitratireducens</name>
    <dbReference type="NCBI Taxonomy" id="489913"/>
    <lineage>
        <taxon>Archaea</taxon>
        <taxon>Methanobacteriati</taxon>
        <taxon>Methanobacteriota</taxon>
        <taxon>Stenosarchaea group</taxon>
        <taxon>Halobacteria</taxon>
        <taxon>Halobacteriales</taxon>
        <taxon>Halobacteriaceae</taxon>
    </lineage>
</organism>
<evidence type="ECO:0000313" key="1">
    <source>
        <dbReference type="EMBL" id="GGN22243.1"/>
    </source>
</evidence>
<sequence>MKEKSNNVQSKRIQQSVLSEKQYKCQASRRGILRGVGGVVATGTTGAWFTGLATATEDSHSPVVVEEVKKVNQTVSNDVKEIRYIVKVVEYDGEGNVEDTTYFKGSVNKKTKTRSKTIDTTSTNTSETEGLSIQEVNKATYESLESGNDGASLAGPVQPMDSEGVVERHKQVSETTGNCSVYRDYSHQFKGVTVEFTQRVNDIGITTAAAAIAIYIESAGIGIAVTVIGAVIALISDTDSVTVGVNEVDTVFGTVPNQKIVGAVGYGVTDESKFVSPSDVSGVVSAGHPFH</sequence>
<dbReference type="EMBL" id="BMOQ01000006">
    <property type="protein sequence ID" value="GGN22243.1"/>
    <property type="molecule type" value="Genomic_DNA"/>
</dbReference>
<dbReference type="InterPro" id="IPR006311">
    <property type="entry name" value="TAT_signal"/>
</dbReference>